<dbReference type="Proteomes" id="UP001631957">
    <property type="component" value="Unassembled WGS sequence"/>
</dbReference>
<keyword evidence="1" id="KW-0472">Membrane</keyword>
<comment type="caution">
    <text evidence="2">The sequence shown here is derived from an EMBL/GenBank/DDBJ whole genome shotgun (WGS) entry which is preliminary data.</text>
</comment>
<dbReference type="EMBL" id="JBJVNI010000118">
    <property type="protein sequence ID" value="MFM9616183.1"/>
    <property type="molecule type" value="Genomic_DNA"/>
</dbReference>
<protein>
    <submittedName>
        <fullName evidence="2">Uncharacterized protein</fullName>
    </submittedName>
</protein>
<keyword evidence="1" id="KW-1133">Transmembrane helix</keyword>
<name>A0ABW9I748_9ACTN</name>
<feature type="transmembrane region" description="Helical" evidence="1">
    <location>
        <begin position="12"/>
        <end position="34"/>
    </location>
</feature>
<keyword evidence="3" id="KW-1185">Reference proteome</keyword>
<feature type="transmembrane region" description="Helical" evidence="1">
    <location>
        <begin position="46"/>
        <end position="64"/>
    </location>
</feature>
<dbReference type="RefSeq" id="WP_409134859.1">
    <property type="nucleotide sequence ID" value="NZ_JBJVNI010000118.1"/>
</dbReference>
<proteinExistence type="predicted"/>
<sequence>PLPRSSPKCGRTIMNTLVAASALFLAGGLSTVTMGAVPLEGVLNDFFWAGLALAAFITTAGLEASS</sequence>
<gene>
    <name evidence="2" type="ORF">ACKI18_47015</name>
</gene>
<evidence type="ECO:0000256" key="1">
    <source>
        <dbReference type="SAM" id="Phobius"/>
    </source>
</evidence>
<organism evidence="2 3">
    <name type="scientific">Streptomyces niveiscabiei</name>
    <dbReference type="NCBI Taxonomy" id="164115"/>
    <lineage>
        <taxon>Bacteria</taxon>
        <taxon>Bacillati</taxon>
        <taxon>Actinomycetota</taxon>
        <taxon>Actinomycetes</taxon>
        <taxon>Kitasatosporales</taxon>
        <taxon>Streptomycetaceae</taxon>
        <taxon>Streptomyces</taxon>
    </lineage>
</organism>
<evidence type="ECO:0000313" key="2">
    <source>
        <dbReference type="EMBL" id="MFM9616183.1"/>
    </source>
</evidence>
<accession>A0ABW9I748</accession>
<evidence type="ECO:0000313" key="3">
    <source>
        <dbReference type="Proteomes" id="UP001631957"/>
    </source>
</evidence>
<feature type="non-terminal residue" evidence="2">
    <location>
        <position position="1"/>
    </location>
</feature>
<keyword evidence="1" id="KW-0812">Transmembrane</keyword>
<reference evidence="2 3" key="1">
    <citation type="submission" date="2024-12" db="EMBL/GenBank/DDBJ databases">
        <title>Forecasting of Potato common scab and diversities of Pathogenic streptomyces spp. in china.</title>
        <authorList>
            <person name="Handique U."/>
            <person name="Wu J."/>
        </authorList>
    </citation>
    <scope>NUCLEOTIDE SEQUENCE [LARGE SCALE GENOMIC DNA]</scope>
    <source>
        <strain evidence="2 3">ZRIMU1530</strain>
    </source>
</reference>